<dbReference type="AlphaFoldDB" id="I9B6G9"/>
<evidence type="ECO:0000313" key="1">
    <source>
        <dbReference type="EMBL" id="EIW20747.1"/>
    </source>
</evidence>
<sequence>MKPARKLGKTKRITFIVLVLKSARNRKVRRC</sequence>
<keyword evidence="2" id="KW-1185">Reference proteome</keyword>
<accession>I9B6G9</accession>
<name>I9B6G9_9FIRM</name>
<organism evidence="1 2">
    <name type="scientific">Pelosinus fermentans B4</name>
    <dbReference type="NCBI Taxonomy" id="1149862"/>
    <lineage>
        <taxon>Bacteria</taxon>
        <taxon>Bacillati</taxon>
        <taxon>Bacillota</taxon>
        <taxon>Negativicutes</taxon>
        <taxon>Selenomonadales</taxon>
        <taxon>Sporomusaceae</taxon>
        <taxon>Pelosinus</taxon>
    </lineage>
</organism>
<evidence type="ECO:0000313" key="2">
    <source>
        <dbReference type="Proteomes" id="UP000004324"/>
    </source>
</evidence>
<gene>
    <name evidence="1" type="ORF">FB4_1959</name>
</gene>
<comment type="caution">
    <text evidence="1">The sequence shown here is derived from an EMBL/GenBank/DDBJ whole genome shotgun (WGS) entry which is preliminary data.</text>
</comment>
<dbReference type="EMBL" id="AKVJ01000004">
    <property type="protein sequence ID" value="EIW20747.1"/>
    <property type="molecule type" value="Genomic_DNA"/>
</dbReference>
<protein>
    <submittedName>
        <fullName evidence="1">Uncharacterized protein</fullName>
    </submittedName>
</protein>
<dbReference type="Proteomes" id="UP000004324">
    <property type="component" value="Unassembled WGS sequence"/>
</dbReference>
<reference evidence="1 2" key="1">
    <citation type="journal article" date="2012" name="J. Bacteriol.">
        <title>Draft Genome Sequences for Two Metal-Reducing Pelosinus fermentans Strains Isolated from a Cr(VI)-Contaminated Site and for Type Strain R7.</title>
        <authorList>
            <person name="Brown S.D."/>
            <person name="Podar M."/>
            <person name="Klingeman D.M."/>
            <person name="Johnson C.M."/>
            <person name="Yang Z.K."/>
            <person name="Utturkar S.M."/>
            <person name="Land M.L."/>
            <person name="Mosher J.J."/>
            <person name="Hurt R.A.Jr."/>
            <person name="Phelps T.J."/>
            <person name="Palumbo A.V."/>
            <person name="Arkin A.P."/>
            <person name="Hazen T.C."/>
            <person name="Elias D.A."/>
        </authorList>
    </citation>
    <scope>NUCLEOTIDE SEQUENCE [LARGE SCALE GENOMIC DNA]</scope>
    <source>
        <strain evidence="1 2">B4</strain>
    </source>
</reference>
<proteinExistence type="predicted"/>